<evidence type="ECO:0000256" key="5">
    <source>
        <dbReference type="ARBA" id="ARBA00022737"/>
    </source>
</evidence>
<dbReference type="GO" id="GO:0043531">
    <property type="term" value="F:ADP binding"/>
    <property type="evidence" value="ECO:0007669"/>
    <property type="project" value="InterPro"/>
</dbReference>
<name>A0AAE1Y838_9LAMI</name>
<feature type="domain" description="NB-ARC" evidence="9">
    <location>
        <begin position="313"/>
        <end position="426"/>
    </location>
</feature>
<dbReference type="Gene3D" id="1.10.8.430">
    <property type="entry name" value="Helical domain of apoptotic protease-activating factors"/>
    <property type="match status" value="2"/>
</dbReference>
<accession>A0AAE1Y838</accession>
<comment type="similarity">
    <text evidence="2">Belongs to the disease resistance NB-LRR family.</text>
</comment>
<keyword evidence="3" id="KW-0963">Cytoplasm</keyword>
<evidence type="ECO:0000256" key="7">
    <source>
        <dbReference type="ARBA" id="ARBA00022821"/>
    </source>
</evidence>
<dbReference type="InterPro" id="IPR058922">
    <property type="entry name" value="WHD_DRP"/>
</dbReference>
<evidence type="ECO:0000256" key="6">
    <source>
        <dbReference type="ARBA" id="ARBA00022741"/>
    </source>
</evidence>
<keyword evidence="4" id="KW-0433">Leucine-rich repeat</keyword>
<dbReference type="PANTHER" id="PTHR23155:SF1152">
    <property type="entry name" value="AAA+ ATPASE DOMAIN-CONTAINING PROTEIN"/>
    <property type="match status" value="1"/>
</dbReference>
<dbReference type="FunFam" id="1.10.10.10:FF:000322">
    <property type="entry name" value="Probable disease resistance protein At1g63360"/>
    <property type="match status" value="1"/>
</dbReference>
<keyword evidence="8" id="KW-0067">ATP-binding</keyword>
<dbReference type="AlphaFoldDB" id="A0AAE1Y838"/>
<evidence type="ECO:0000256" key="1">
    <source>
        <dbReference type="ARBA" id="ARBA00004496"/>
    </source>
</evidence>
<evidence type="ECO:0000259" key="10">
    <source>
        <dbReference type="Pfam" id="PF23559"/>
    </source>
</evidence>
<keyword evidence="12" id="KW-1185">Reference proteome</keyword>
<evidence type="ECO:0000313" key="12">
    <source>
        <dbReference type="Proteomes" id="UP001293254"/>
    </source>
</evidence>
<dbReference type="GO" id="GO:0005737">
    <property type="term" value="C:cytoplasm"/>
    <property type="evidence" value="ECO:0007669"/>
    <property type="project" value="UniProtKB-SubCell"/>
</dbReference>
<protein>
    <submittedName>
        <fullName evidence="11">Disease resistance protein RPP13</fullName>
    </submittedName>
</protein>
<dbReference type="Pfam" id="PF23559">
    <property type="entry name" value="WHD_DRP"/>
    <property type="match status" value="1"/>
</dbReference>
<keyword evidence="5" id="KW-0677">Repeat</keyword>
<dbReference type="Pfam" id="PF00931">
    <property type="entry name" value="NB-ARC"/>
    <property type="match status" value="2"/>
</dbReference>
<evidence type="ECO:0000259" key="9">
    <source>
        <dbReference type="Pfam" id="PF00931"/>
    </source>
</evidence>
<dbReference type="SUPFAM" id="SSF52540">
    <property type="entry name" value="P-loop containing nucleoside triphosphate hydrolases"/>
    <property type="match status" value="2"/>
</dbReference>
<dbReference type="GO" id="GO:0098542">
    <property type="term" value="P:defense response to other organism"/>
    <property type="evidence" value="ECO:0007669"/>
    <property type="project" value="TreeGrafter"/>
</dbReference>
<organism evidence="11 12">
    <name type="scientific">Sesamum alatum</name>
    <dbReference type="NCBI Taxonomy" id="300844"/>
    <lineage>
        <taxon>Eukaryota</taxon>
        <taxon>Viridiplantae</taxon>
        <taxon>Streptophyta</taxon>
        <taxon>Embryophyta</taxon>
        <taxon>Tracheophyta</taxon>
        <taxon>Spermatophyta</taxon>
        <taxon>Magnoliopsida</taxon>
        <taxon>eudicotyledons</taxon>
        <taxon>Gunneridae</taxon>
        <taxon>Pentapetalae</taxon>
        <taxon>asterids</taxon>
        <taxon>lamiids</taxon>
        <taxon>Lamiales</taxon>
        <taxon>Pedaliaceae</taxon>
        <taxon>Sesamum</taxon>
    </lineage>
</organism>
<dbReference type="InterPro" id="IPR042197">
    <property type="entry name" value="Apaf_helical"/>
</dbReference>
<proteinExistence type="inferred from homology"/>
<dbReference type="Gene3D" id="3.40.50.300">
    <property type="entry name" value="P-loop containing nucleotide triphosphate hydrolases"/>
    <property type="match status" value="2"/>
</dbReference>
<evidence type="ECO:0000256" key="8">
    <source>
        <dbReference type="ARBA" id="ARBA00022840"/>
    </source>
</evidence>
<evidence type="ECO:0000256" key="3">
    <source>
        <dbReference type="ARBA" id="ARBA00022490"/>
    </source>
</evidence>
<gene>
    <name evidence="11" type="ORF">Salat_1724900</name>
</gene>
<sequence length="604" mass="69520">MMSDWEWAIREAASRIEDVLEYHVSSEFLSQSEALDGDDGEISNPLTLSDQYLAWELEDEIELLDSMENQEIAIVSICGPAGVGKSTLAKNVYEDPDIVRYFNGRAFVSIGLKHVRREILLDIEAQLNTRIVDKSHAETDEKLAYMHLYMELSYRRYLIVLDDVWTRQVWDDLKRIFPDNGNGSRGTCPPELEKLGKKIAKKCEGVPLKIIVIASLLCKTKMTIDYWEHVAETMNSFTDEDYDIQDLQQLTKSFLLDEDDATVSSRIDGLHRKKSKMVGLDDEVHEIMNLRNYRGSSERKIVSLVGMAGIGPKFSLEEIMLDILAELNFDITRVYGSLQEVSAMRIKKRLQGRKYFMVLDDIWNTQVWYELKKFIPDNKNGSVIMLTTRLEEVAKYANSYAIYRKRFLNREESCHLLCDKVFDKELCPSQLEKAGKKIAESCEGPPLAIIAISKHLSKAARTPQYWMNVAEKESATIIGEDVEVSKVLYLSYEYLLHHLKACFLYMGIFPRDYVIPASRLIKLWCSEGFLEPNLTKTLEDFAMECLQDLVSRSVVLLRQQNSTNKIKTCKVHSIFLYLCIKEVGMIQFFHVINSKASHELESHR</sequence>
<dbReference type="PRINTS" id="PR00364">
    <property type="entry name" value="DISEASERSIST"/>
</dbReference>
<feature type="domain" description="NB-ARC" evidence="9">
    <location>
        <begin position="67"/>
        <end position="185"/>
    </location>
</feature>
<evidence type="ECO:0000256" key="4">
    <source>
        <dbReference type="ARBA" id="ARBA00022614"/>
    </source>
</evidence>
<dbReference type="Proteomes" id="UP001293254">
    <property type="component" value="Unassembled WGS sequence"/>
</dbReference>
<reference evidence="11" key="1">
    <citation type="submission" date="2020-06" db="EMBL/GenBank/DDBJ databases">
        <authorList>
            <person name="Li T."/>
            <person name="Hu X."/>
            <person name="Zhang T."/>
            <person name="Song X."/>
            <person name="Zhang H."/>
            <person name="Dai N."/>
            <person name="Sheng W."/>
            <person name="Hou X."/>
            <person name="Wei L."/>
        </authorList>
    </citation>
    <scope>NUCLEOTIDE SEQUENCE</scope>
    <source>
        <strain evidence="11">3651</strain>
        <tissue evidence="11">Leaf</tissue>
    </source>
</reference>
<dbReference type="InterPro" id="IPR036388">
    <property type="entry name" value="WH-like_DNA-bd_sf"/>
</dbReference>
<keyword evidence="6" id="KW-0547">Nucleotide-binding</keyword>
<dbReference type="Gene3D" id="1.10.10.10">
    <property type="entry name" value="Winged helix-like DNA-binding domain superfamily/Winged helix DNA-binding domain"/>
    <property type="match status" value="1"/>
</dbReference>
<dbReference type="GO" id="GO:0005524">
    <property type="term" value="F:ATP binding"/>
    <property type="evidence" value="ECO:0007669"/>
    <property type="project" value="UniProtKB-KW"/>
</dbReference>
<dbReference type="EMBL" id="JACGWO010000006">
    <property type="protein sequence ID" value="KAK4425310.1"/>
    <property type="molecule type" value="Genomic_DNA"/>
</dbReference>
<dbReference type="InterPro" id="IPR027417">
    <property type="entry name" value="P-loop_NTPase"/>
</dbReference>
<dbReference type="InterPro" id="IPR044974">
    <property type="entry name" value="Disease_R_plants"/>
</dbReference>
<dbReference type="InterPro" id="IPR002182">
    <property type="entry name" value="NB-ARC"/>
</dbReference>
<evidence type="ECO:0000313" key="11">
    <source>
        <dbReference type="EMBL" id="KAK4425310.1"/>
    </source>
</evidence>
<keyword evidence="7" id="KW-0611">Plant defense</keyword>
<comment type="caution">
    <text evidence="11">The sequence shown here is derived from an EMBL/GenBank/DDBJ whole genome shotgun (WGS) entry which is preliminary data.</text>
</comment>
<feature type="domain" description="Disease resistance protein winged helix" evidence="10">
    <location>
        <begin position="508"/>
        <end position="575"/>
    </location>
</feature>
<comment type="subcellular location">
    <subcellularLocation>
        <location evidence="1">Cytoplasm</location>
    </subcellularLocation>
</comment>
<reference evidence="11" key="2">
    <citation type="journal article" date="2024" name="Plant">
        <title>Genomic evolution and insights into agronomic trait innovations of Sesamum species.</title>
        <authorList>
            <person name="Miao H."/>
            <person name="Wang L."/>
            <person name="Qu L."/>
            <person name="Liu H."/>
            <person name="Sun Y."/>
            <person name="Le M."/>
            <person name="Wang Q."/>
            <person name="Wei S."/>
            <person name="Zheng Y."/>
            <person name="Lin W."/>
            <person name="Duan Y."/>
            <person name="Cao H."/>
            <person name="Xiong S."/>
            <person name="Wang X."/>
            <person name="Wei L."/>
            <person name="Li C."/>
            <person name="Ma Q."/>
            <person name="Ju M."/>
            <person name="Zhao R."/>
            <person name="Li G."/>
            <person name="Mu C."/>
            <person name="Tian Q."/>
            <person name="Mei H."/>
            <person name="Zhang T."/>
            <person name="Gao T."/>
            <person name="Zhang H."/>
        </authorList>
    </citation>
    <scope>NUCLEOTIDE SEQUENCE</scope>
    <source>
        <strain evidence="11">3651</strain>
    </source>
</reference>
<evidence type="ECO:0000256" key="2">
    <source>
        <dbReference type="ARBA" id="ARBA00008894"/>
    </source>
</evidence>
<dbReference type="PANTHER" id="PTHR23155">
    <property type="entry name" value="DISEASE RESISTANCE PROTEIN RP"/>
    <property type="match status" value="1"/>
</dbReference>